<organism evidence="1 2">
    <name type="scientific">Candidatus Carbonibacillus altaicus</name>
    <dbReference type="NCBI Taxonomy" id="2163959"/>
    <lineage>
        <taxon>Bacteria</taxon>
        <taxon>Bacillati</taxon>
        <taxon>Bacillota</taxon>
        <taxon>Bacilli</taxon>
        <taxon>Bacillales</taxon>
        <taxon>Candidatus Carbonibacillus</taxon>
    </lineage>
</organism>
<dbReference type="EMBL" id="PEBX01000135">
    <property type="protein sequence ID" value="PTQ55339.1"/>
    <property type="molecule type" value="Genomic_DNA"/>
</dbReference>
<gene>
    <name evidence="1" type="ORF">BSOLF_2425</name>
</gene>
<proteinExistence type="predicted"/>
<dbReference type="Proteomes" id="UP000244338">
    <property type="component" value="Unassembled WGS sequence"/>
</dbReference>
<accession>A0A2R6XY39</accession>
<dbReference type="AlphaFoldDB" id="A0A2R6XY39"/>
<reference evidence="2" key="1">
    <citation type="journal article" date="2018" name="Sci. Rep.">
        <title>Lignite coal burning seam in the remote Altai Mountains harbors a hydrogen-driven thermophilic microbial community.</title>
        <authorList>
            <person name="Kadnikov V.V."/>
            <person name="Mardanov A.V."/>
            <person name="Ivasenko D.A."/>
            <person name="Antsiferov D.V."/>
            <person name="Beletsky A.V."/>
            <person name="Karnachuk O.V."/>
            <person name="Ravin N.V."/>
        </authorList>
    </citation>
    <scope>NUCLEOTIDE SEQUENCE [LARGE SCALE GENOMIC DNA]</scope>
</reference>
<comment type="caution">
    <text evidence="1">The sequence shown here is derived from an EMBL/GenBank/DDBJ whole genome shotgun (WGS) entry which is preliminary data.</text>
</comment>
<protein>
    <submittedName>
        <fullName evidence="1">Uncharacterized protein</fullName>
    </submittedName>
</protein>
<evidence type="ECO:0000313" key="1">
    <source>
        <dbReference type="EMBL" id="PTQ55339.1"/>
    </source>
</evidence>
<evidence type="ECO:0000313" key="2">
    <source>
        <dbReference type="Proteomes" id="UP000244338"/>
    </source>
</evidence>
<name>A0A2R6XY39_9BACL</name>
<sequence>MYTAPRLLIIDEPGDLALDSLEATLFFQLVSAWWVPLNPGPGDFSSGQNGGIFKSALTRRQNSFLFCLK</sequence>